<dbReference type="InterPro" id="IPR012932">
    <property type="entry name" value="VKOR"/>
</dbReference>
<reference evidence="12 13" key="1">
    <citation type="journal article" date="2016" name="Nat. Commun.">
        <title>Thousands of microbial genomes shed light on interconnected biogeochemical processes in an aquifer system.</title>
        <authorList>
            <person name="Anantharaman K."/>
            <person name="Brown C.T."/>
            <person name="Hug L.A."/>
            <person name="Sharon I."/>
            <person name="Castelle C.J."/>
            <person name="Probst A.J."/>
            <person name="Thomas B.C."/>
            <person name="Singh A."/>
            <person name="Wilkins M.J."/>
            <person name="Karaoz U."/>
            <person name="Brodie E.L."/>
            <person name="Williams K.H."/>
            <person name="Hubbard S.S."/>
            <person name="Banfield J.F."/>
        </authorList>
    </citation>
    <scope>NUCLEOTIDE SEQUENCE [LARGE SCALE GENOMIC DNA]</scope>
</reference>
<comment type="caution">
    <text evidence="12">The sequence shown here is derived from an EMBL/GenBank/DDBJ whole genome shotgun (WGS) entry which is preliminary data.</text>
</comment>
<evidence type="ECO:0000313" key="13">
    <source>
        <dbReference type="Proteomes" id="UP000176846"/>
    </source>
</evidence>
<keyword evidence="9" id="KW-0676">Redox-active center</keyword>
<keyword evidence="6" id="KW-0560">Oxidoreductase</keyword>
<dbReference type="InterPro" id="IPR044698">
    <property type="entry name" value="VKOR/LTO1"/>
</dbReference>
<evidence type="ECO:0000256" key="1">
    <source>
        <dbReference type="ARBA" id="ARBA00004141"/>
    </source>
</evidence>
<feature type="domain" description="Vitamin K epoxide reductase" evidence="11">
    <location>
        <begin position="5"/>
        <end position="136"/>
    </location>
</feature>
<dbReference type="InterPro" id="IPR036249">
    <property type="entry name" value="Thioredoxin-like_sf"/>
</dbReference>
<proteinExistence type="inferred from homology"/>
<evidence type="ECO:0000256" key="3">
    <source>
        <dbReference type="ARBA" id="ARBA00022692"/>
    </source>
</evidence>
<keyword evidence="4" id="KW-0874">Quinone</keyword>
<dbReference type="CDD" id="cd12916">
    <property type="entry name" value="VKOR_1"/>
    <property type="match status" value="1"/>
</dbReference>
<feature type="transmembrane region" description="Helical" evidence="10">
    <location>
        <begin position="85"/>
        <end position="103"/>
    </location>
</feature>
<dbReference type="SUPFAM" id="SSF52833">
    <property type="entry name" value="Thioredoxin-like"/>
    <property type="match status" value="1"/>
</dbReference>
<evidence type="ECO:0000256" key="6">
    <source>
        <dbReference type="ARBA" id="ARBA00023002"/>
    </source>
</evidence>
<keyword evidence="3 10" id="KW-0812">Transmembrane</keyword>
<dbReference type="GO" id="GO:0016491">
    <property type="term" value="F:oxidoreductase activity"/>
    <property type="evidence" value="ECO:0007669"/>
    <property type="project" value="UniProtKB-KW"/>
</dbReference>
<dbReference type="PANTHER" id="PTHR34573">
    <property type="entry name" value="VKC DOMAIN-CONTAINING PROTEIN"/>
    <property type="match status" value="1"/>
</dbReference>
<evidence type="ECO:0000256" key="5">
    <source>
        <dbReference type="ARBA" id="ARBA00022989"/>
    </source>
</evidence>
<accession>A0A1F7UUJ8</accession>
<keyword evidence="8" id="KW-1015">Disulfide bond</keyword>
<evidence type="ECO:0000256" key="7">
    <source>
        <dbReference type="ARBA" id="ARBA00023136"/>
    </source>
</evidence>
<gene>
    <name evidence="12" type="ORF">A2936_05485</name>
</gene>
<name>A0A1F7UUJ8_9BACT</name>
<evidence type="ECO:0000256" key="8">
    <source>
        <dbReference type="ARBA" id="ARBA00023157"/>
    </source>
</evidence>
<evidence type="ECO:0000256" key="9">
    <source>
        <dbReference type="ARBA" id="ARBA00023284"/>
    </source>
</evidence>
<evidence type="ECO:0000256" key="10">
    <source>
        <dbReference type="SAM" id="Phobius"/>
    </source>
</evidence>
<evidence type="ECO:0000256" key="4">
    <source>
        <dbReference type="ARBA" id="ARBA00022719"/>
    </source>
</evidence>
<comment type="subcellular location">
    <subcellularLocation>
        <location evidence="1">Membrane</location>
        <topology evidence="1">Multi-pass membrane protein</topology>
    </subcellularLocation>
</comment>
<dbReference type="AlphaFoldDB" id="A0A1F7UUJ8"/>
<dbReference type="EMBL" id="MGEK01000024">
    <property type="protein sequence ID" value="OGL81990.1"/>
    <property type="molecule type" value="Genomic_DNA"/>
</dbReference>
<dbReference type="Proteomes" id="UP000176846">
    <property type="component" value="Unassembled WGS sequence"/>
</dbReference>
<organism evidence="12 13">
    <name type="scientific">Candidatus Uhrbacteria bacterium RIFCSPLOWO2_01_FULL_47_25</name>
    <dbReference type="NCBI Taxonomy" id="1802402"/>
    <lineage>
        <taxon>Bacteria</taxon>
        <taxon>Candidatus Uhriibacteriota</taxon>
    </lineage>
</organism>
<dbReference type="InterPro" id="IPR038354">
    <property type="entry name" value="VKOR_sf"/>
</dbReference>
<keyword evidence="5 10" id="KW-1133">Transmembrane helix</keyword>
<feature type="transmembrane region" description="Helical" evidence="10">
    <location>
        <begin position="146"/>
        <end position="164"/>
    </location>
</feature>
<dbReference type="PANTHER" id="PTHR34573:SF1">
    <property type="entry name" value="VITAMIN K EPOXIDE REDUCTASE DOMAIN-CONTAINING PROTEIN"/>
    <property type="match status" value="1"/>
</dbReference>
<keyword evidence="7 10" id="KW-0472">Membrane</keyword>
<comment type="similarity">
    <text evidence="2">Belongs to the VKOR family.</text>
</comment>
<feature type="transmembrane region" description="Helical" evidence="10">
    <location>
        <begin position="58"/>
        <end position="78"/>
    </location>
</feature>
<dbReference type="CDD" id="cd02947">
    <property type="entry name" value="TRX_family"/>
    <property type="match status" value="1"/>
</dbReference>
<feature type="transmembrane region" description="Helical" evidence="10">
    <location>
        <begin position="109"/>
        <end position="134"/>
    </location>
</feature>
<feature type="transmembrane region" description="Helical" evidence="10">
    <location>
        <begin position="12"/>
        <end position="31"/>
    </location>
</feature>
<dbReference type="Gene3D" id="1.20.1440.130">
    <property type="entry name" value="VKOR domain"/>
    <property type="match status" value="1"/>
</dbReference>
<dbReference type="Gene3D" id="3.40.30.10">
    <property type="entry name" value="Glutaredoxin"/>
    <property type="match status" value="1"/>
</dbReference>
<evidence type="ECO:0000259" key="11">
    <source>
        <dbReference type="SMART" id="SM00756"/>
    </source>
</evidence>
<dbReference type="GO" id="GO:0016020">
    <property type="term" value="C:membrane"/>
    <property type="evidence" value="ECO:0007669"/>
    <property type="project" value="UniProtKB-SubCell"/>
</dbReference>
<dbReference type="SMART" id="SM00756">
    <property type="entry name" value="VKc"/>
    <property type="match status" value="1"/>
</dbReference>
<dbReference type="Pfam" id="PF07884">
    <property type="entry name" value="VKOR"/>
    <property type="match status" value="1"/>
</dbReference>
<protein>
    <recommendedName>
        <fullName evidence="11">Vitamin K epoxide reductase domain-containing protein</fullName>
    </recommendedName>
</protein>
<dbReference type="GO" id="GO:0048038">
    <property type="term" value="F:quinone binding"/>
    <property type="evidence" value="ECO:0007669"/>
    <property type="project" value="UniProtKB-KW"/>
</dbReference>
<sequence length="268" mass="29800">MDQVKNSYRYFIAILAVIGLGIMTYLTYIHYANVKSFCDLSAEVSCDVVTTSIYSEVFGIPVSVLGLLYFTTILVVSLTKKSLPIFQSLFFLTVFVLIPSLYLTLTEILFIKSFCILCETSKALMLAILVTLFIAVRNYTKDIGRLVIPIVIAGAVVSGVLFFAQTGTVVKKDYSGLVNRLNETGWVYYKSYTCSNCRRQEKLLGDAYKKLNAVECHPDGPNGNPELCLKNNITGTPTWILERDGVEVRRVVGLQTIEALMEMSGSTE</sequence>
<evidence type="ECO:0000313" key="12">
    <source>
        <dbReference type="EMBL" id="OGL81990.1"/>
    </source>
</evidence>
<evidence type="ECO:0000256" key="2">
    <source>
        <dbReference type="ARBA" id="ARBA00006214"/>
    </source>
</evidence>